<protein>
    <submittedName>
        <fullName evidence="1">Uncharacterized protein</fullName>
    </submittedName>
</protein>
<evidence type="ECO:0000313" key="1">
    <source>
        <dbReference type="EMBL" id="KAK1422048.1"/>
    </source>
</evidence>
<comment type="caution">
    <text evidence="1">The sequence shown here is derived from an EMBL/GenBank/DDBJ whole genome shotgun (WGS) entry which is preliminary data.</text>
</comment>
<reference evidence="1" key="1">
    <citation type="journal article" date="2023" name="bioRxiv">
        <title>Improved chromosome-level genome assembly for marigold (Tagetes erecta).</title>
        <authorList>
            <person name="Jiang F."/>
            <person name="Yuan L."/>
            <person name="Wang S."/>
            <person name="Wang H."/>
            <person name="Xu D."/>
            <person name="Wang A."/>
            <person name="Fan W."/>
        </authorList>
    </citation>
    <scope>NUCLEOTIDE SEQUENCE</scope>
    <source>
        <strain evidence="1">WSJ</strain>
        <tissue evidence="1">Leaf</tissue>
    </source>
</reference>
<name>A0AAD8KIE5_TARER</name>
<dbReference type="Proteomes" id="UP001229421">
    <property type="component" value="Unassembled WGS sequence"/>
</dbReference>
<proteinExistence type="predicted"/>
<dbReference type="EMBL" id="JAUHHV010000006">
    <property type="protein sequence ID" value="KAK1422048.1"/>
    <property type="molecule type" value="Genomic_DNA"/>
</dbReference>
<sequence length="78" mass="8418">MVVVKKMKMTMADNLISIKVTMKLGFAGRGFRLMVRGFAVRDFKSMKIDECDGDSSGGVGVGLQLNANGVMVVESSEQ</sequence>
<dbReference type="AlphaFoldDB" id="A0AAD8KIE5"/>
<gene>
    <name evidence="1" type="ORF">QVD17_24902</name>
</gene>
<accession>A0AAD8KIE5</accession>
<keyword evidence="2" id="KW-1185">Reference proteome</keyword>
<organism evidence="1 2">
    <name type="scientific">Tagetes erecta</name>
    <name type="common">African marigold</name>
    <dbReference type="NCBI Taxonomy" id="13708"/>
    <lineage>
        <taxon>Eukaryota</taxon>
        <taxon>Viridiplantae</taxon>
        <taxon>Streptophyta</taxon>
        <taxon>Embryophyta</taxon>
        <taxon>Tracheophyta</taxon>
        <taxon>Spermatophyta</taxon>
        <taxon>Magnoliopsida</taxon>
        <taxon>eudicotyledons</taxon>
        <taxon>Gunneridae</taxon>
        <taxon>Pentapetalae</taxon>
        <taxon>asterids</taxon>
        <taxon>campanulids</taxon>
        <taxon>Asterales</taxon>
        <taxon>Asteraceae</taxon>
        <taxon>Asteroideae</taxon>
        <taxon>Heliantheae alliance</taxon>
        <taxon>Tageteae</taxon>
        <taxon>Tagetes</taxon>
    </lineage>
</organism>
<evidence type="ECO:0000313" key="2">
    <source>
        <dbReference type="Proteomes" id="UP001229421"/>
    </source>
</evidence>